<dbReference type="PANTHER" id="PTHR47723:SF19">
    <property type="entry name" value="POLYNUCLEOTIDYL TRANSFERASE, RIBONUCLEASE H-LIKE SUPERFAMILY PROTEIN"/>
    <property type="match status" value="1"/>
</dbReference>
<protein>
    <recommendedName>
        <fullName evidence="3">RNase H type-1 domain-containing protein</fullName>
    </recommendedName>
</protein>
<evidence type="ECO:0000313" key="2">
    <source>
        <dbReference type="Proteomes" id="UP001417504"/>
    </source>
</evidence>
<dbReference type="PANTHER" id="PTHR47723">
    <property type="entry name" value="OS05G0353850 PROTEIN"/>
    <property type="match status" value="1"/>
</dbReference>
<evidence type="ECO:0000313" key="1">
    <source>
        <dbReference type="EMBL" id="KAK9109071.1"/>
    </source>
</evidence>
<dbReference type="Proteomes" id="UP001417504">
    <property type="component" value="Unassembled WGS sequence"/>
</dbReference>
<reference evidence="1 2" key="1">
    <citation type="submission" date="2024-01" db="EMBL/GenBank/DDBJ databases">
        <title>Genome assemblies of Stephania.</title>
        <authorList>
            <person name="Yang L."/>
        </authorList>
    </citation>
    <scope>NUCLEOTIDE SEQUENCE [LARGE SCALE GENOMIC DNA]</scope>
    <source>
        <strain evidence="1">QJT</strain>
        <tissue evidence="1">Leaf</tissue>
    </source>
</reference>
<accession>A0AAP0I5K7</accession>
<comment type="caution">
    <text evidence="1">The sequence shown here is derived from an EMBL/GenBank/DDBJ whole genome shotgun (WGS) entry which is preliminary data.</text>
</comment>
<proteinExistence type="predicted"/>
<dbReference type="EMBL" id="JBBNAE010000007">
    <property type="protein sequence ID" value="KAK9109071.1"/>
    <property type="molecule type" value="Genomic_DNA"/>
</dbReference>
<dbReference type="AlphaFoldDB" id="A0AAP0I5K7"/>
<name>A0AAP0I5K7_9MAGN</name>
<gene>
    <name evidence="1" type="ORF">Sjap_017131</name>
</gene>
<organism evidence="1 2">
    <name type="scientific">Stephania japonica</name>
    <dbReference type="NCBI Taxonomy" id="461633"/>
    <lineage>
        <taxon>Eukaryota</taxon>
        <taxon>Viridiplantae</taxon>
        <taxon>Streptophyta</taxon>
        <taxon>Embryophyta</taxon>
        <taxon>Tracheophyta</taxon>
        <taxon>Spermatophyta</taxon>
        <taxon>Magnoliopsida</taxon>
        <taxon>Ranunculales</taxon>
        <taxon>Menispermaceae</taxon>
        <taxon>Menispermoideae</taxon>
        <taxon>Cissampelideae</taxon>
        <taxon>Stephania</taxon>
    </lineage>
</organism>
<dbReference type="InterPro" id="IPR053151">
    <property type="entry name" value="RNase_H-like"/>
</dbReference>
<evidence type="ECO:0008006" key="3">
    <source>
        <dbReference type="Google" id="ProtNLM"/>
    </source>
</evidence>
<keyword evidence="2" id="KW-1185">Reference proteome</keyword>
<sequence length="109" mass="11938">MLVYMVQDSIDTMHRTKLGNPVTHSQGWEPPDKGWLKLNCDGVVSQEDGSVGAGGLLRDEKGQFWGGFMSNLRICSPLALNDGSGITKFDSVPHCISILLDNEKSFIID</sequence>